<dbReference type="HAMAP" id="MF_01818">
    <property type="entry name" value="RNase_Z_BN"/>
    <property type="match status" value="1"/>
</dbReference>
<dbReference type="GO" id="GO:0042781">
    <property type="term" value="F:3'-tRNA processing endoribonuclease activity"/>
    <property type="evidence" value="ECO:0007669"/>
    <property type="project" value="TreeGrafter"/>
</dbReference>
<dbReference type="GO" id="GO:0005634">
    <property type="term" value="C:nucleus"/>
    <property type="evidence" value="ECO:0007669"/>
    <property type="project" value="TreeGrafter"/>
</dbReference>
<name>A0A0H5RAX5_9EUKA</name>
<dbReference type="Gene3D" id="3.60.15.10">
    <property type="entry name" value="Ribonuclease Z/Hydroxyacylglutathione hydrolase-like"/>
    <property type="match status" value="1"/>
</dbReference>
<keyword evidence="4" id="KW-0540">Nuclease</keyword>
<organism evidence="10">
    <name type="scientific">Spongospora subterranea</name>
    <dbReference type="NCBI Taxonomy" id="70186"/>
    <lineage>
        <taxon>Eukaryota</taxon>
        <taxon>Sar</taxon>
        <taxon>Rhizaria</taxon>
        <taxon>Endomyxa</taxon>
        <taxon>Phytomyxea</taxon>
        <taxon>Plasmodiophorida</taxon>
        <taxon>Plasmodiophoridae</taxon>
        <taxon>Spongospora</taxon>
    </lineage>
</organism>
<evidence type="ECO:0000256" key="6">
    <source>
        <dbReference type="ARBA" id="ARBA00022759"/>
    </source>
</evidence>
<evidence type="ECO:0000256" key="1">
    <source>
        <dbReference type="ARBA" id="ARBA00001947"/>
    </source>
</evidence>
<dbReference type="CDD" id="cd07717">
    <property type="entry name" value="RNaseZ_ZiPD-like_MBL-fold"/>
    <property type="match status" value="1"/>
</dbReference>
<accession>A0A0H5RAX5</accession>
<evidence type="ECO:0000256" key="8">
    <source>
        <dbReference type="ARBA" id="ARBA00022833"/>
    </source>
</evidence>
<evidence type="ECO:0000256" key="4">
    <source>
        <dbReference type="ARBA" id="ARBA00022722"/>
    </source>
</evidence>
<evidence type="ECO:0000256" key="3">
    <source>
        <dbReference type="ARBA" id="ARBA00022694"/>
    </source>
</evidence>
<evidence type="ECO:0000313" key="10">
    <source>
        <dbReference type="EMBL" id="CRZ10956.1"/>
    </source>
</evidence>
<keyword evidence="5" id="KW-0479">Metal-binding</keyword>
<evidence type="ECO:0000256" key="9">
    <source>
        <dbReference type="SAM" id="MobiDB-lite"/>
    </source>
</evidence>
<dbReference type="SUPFAM" id="SSF56281">
    <property type="entry name" value="Metallo-hydrolase/oxidoreductase"/>
    <property type="match status" value="1"/>
</dbReference>
<keyword evidence="3" id="KW-0819">tRNA processing</keyword>
<protein>
    <submittedName>
        <fullName evidence="10">Uncharacterized protein</fullName>
    </submittedName>
</protein>
<dbReference type="PANTHER" id="PTHR46018:SF2">
    <property type="entry name" value="ZINC PHOSPHODIESTERASE ELAC PROTEIN 1"/>
    <property type="match status" value="1"/>
</dbReference>
<dbReference type="AlphaFoldDB" id="A0A0H5RAX5"/>
<sequence>MKLRSNSTSRLPPPPLSATQLTTAQSSWSWSHSFSHQLHRDRQSQIFRLLSDGEQVMIRLSRQTIRRLTSAEASRLSLVESMSAVLSPNANIALSYAKKSSLHGEEDNTNDTNSNSNASPPEIDMAITFLGTGAGSPSSARNSSSLVFSTPRLAWMFDCGEGTQHRMFKCSSPKLKPSSINRIFITHMHGDHVLGLPGMLFFLANSNFHRDEPLHIHGPPGIRNFINNTFRSVGSAIHLPISIHEFPQSRIGDEPKKIVCDGNIEVHAGKISHSCDCWGFVITESDRKGELNVDALIKEGIRPGPIYRQIKAGESVALPDGRVVDGRQFVSSFIPGRKIVILGDTNNAKALIKKSKGADVVIHEATLPDHEEAIATRRGHSTPSMAGNFAKKSLARVLLLNHVSPKVSEEGFAICNGMAPIDVRAQAVNAFGSDNVVVGVDYLRVDIDRKQPVQLEHCIESRNQIVSNII</sequence>
<proteinExistence type="inferred from homology"/>
<evidence type="ECO:0000256" key="5">
    <source>
        <dbReference type="ARBA" id="ARBA00022723"/>
    </source>
</evidence>
<feature type="region of interest" description="Disordered" evidence="9">
    <location>
        <begin position="102"/>
        <end position="122"/>
    </location>
</feature>
<dbReference type="Pfam" id="PF23023">
    <property type="entry name" value="Anti-Pycsar_Apyc1"/>
    <property type="match status" value="1"/>
</dbReference>
<dbReference type="InterPro" id="IPR036866">
    <property type="entry name" value="RibonucZ/Hydroxyglut_hydro"/>
</dbReference>
<evidence type="ECO:0000256" key="2">
    <source>
        <dbReference type="ARBA" id="ARBA00011738"/>
    </source>
</evidence>
<dbReference type="GO" id="GO:0046872">
    <property type="term" value="F:metal ion binding"/>
    <property type="evidence" value="ECO:0007669"/>
    <property type="project" value="UniProtKB-KW"/>
</dbReference>
<dbReference type="InterPro" id="IPR013471">
    <property type="entry name" value="RNase_Z/BN"/>
</dbReference>
<dbReference type="EMBL" id="HACM01010514">
    <property type="protein sequence ID" value="CRZ10956.1"/>
    <property type="molecule type" value="Transcribed_RNA"/>
</dbReference>
<keyword evidence="8" id="KW-0862">Zinc</keyword>
<evidence type="ECO:0000256" key="7">
    <source>
        <dbReference type="ARBA" id="ARBA00022801"/>
    </source>
</evidence>
<comment type="cofactor">
    <cofactor evidence="1">
        <name>Zn(2+)</name>
        <dbReference type="ChEBI" id="CHEBI:29105"/>
    </cofactor>
</comment>
<keyword evidence="6" id="KW-0255">Endonuclease</keyword>
<reference evidence="10" key="1">
    <citation type="submission" date="2015-04" db="EMBL/GenBank/DDBJ databases">
        <title>The genome sequence of the plant pathogenic Rhizarian Plasmodiophora brassicae reveals insights in its biotrophic life cycle and the origin of chitin synthesis.</title>
        <authorList>
            <person name="Schwelm A."/>
            <person name="Fogelqvist J."/>
            <person name="Knaust A."/>
            <person name="Julke S."/>
            <person name="Lilja T."/>
            <person name="Dhandapani V."/>
            <person name="Bonilla-Rosso G."/>
            <person name="Karlsson M."/>
            <person name="Shevchenko A."/>
            <person name="Choi S.R."/>
            <person name="Kim H.G."/>
            <person name="Park J.Y."/>
            <person name="Lim Y.P."/>
            <person name="Ludwig-Muller J."/>
            <person name="Dixelius C."/>
        </authorList>
    </citation>
    <scope>NUCLEOTIDE SEQUENCE</scope>
    <source>
        <tissue evidence="10">Potato root galls</tissue>
    </source>
</reference>
<dbReference type="PANTHER" id="PTHR46018">
    <property type="entry name" value="ZINC PHOSPHODIESTERASE ELAC PROTEIN 1"/>
    <property type="match status" value="1"/>
</dbReference>
<keyword evidence="7" id="KW-0378">Hydrolase</keyword>
<comment type="subunit">
    <text evidence="2">Homodimer.</text>
</comment>